<comment type="caution">
    <text evidence="3">The sequence shown here is derived from an EMBL/GenBank/DDBJ whole genome shotgun (WGS) entry which is preliminary data.</text>
</comment>
<reference evidence="3 4" key="1">
    <citation type="journal article" date="2019" name="Sci. Rep.">
        <title>Comparative genomics of chytrid fungi reveal insights into the obligate biotrophic and pathogenic lifestyle of Synchytrium endobioticum.</title>
        <authorList>
            <person name="van de Vossenberg B.T.L.H."/>
            <person name="Warris S."/>
            <person name="Nguyen H.D.T."/>
            <person name="van Gent-Pelzer M.P.E."/>
            <person name="Joly D.L."/>
            <person name="van de Geest H.C."/>
            <person name="Bonants P.J.M."/>
            <person name="Smith D.S."/>
            <person name="Levesque C.A."/>
            <person name="van der Lee T.A.J."/>
        </authorList>
    </citation>
    <scope>NUCLEOTIDE SEQUENCE [LARGE SCALE GENOMIC DNA]</scope>
    <source>
        <strain evidence="3 4">JEL517</strain>
    </source>
</reference>
<dbReference type="OrthoDB" id="6359943at2759"/>
<proteinExistence type="predicted"/>
<sequence>MEDLFQVLTPPEEIMDSSDGFFRRMRPDTPRPSLSESHSDPTSSHRSTENLRRLSNIMYQHGFLSGMYSDVVVRALKHEWKLHKLVLCHNDYFSGMLQGPWLEKDRDTIEINFDDPNVTVEAMTIVLARTYGHFEMGINMRNVCALLATGAFFGDKDLCEACVEFINEDLSKETLQNYFEFADAHYYGTYSDSIIDACFTKLCRDGYDELKDVLTVLPLKWLERILAADCFYVPSEMERYRFIKEVIAKRKSLNVDGSSVESSSRIEIAAKVSGGLPLTPPKTPIRGMRVSIEGLFIGESDSLSPKSTRYDNLVDSSAAVLFGPLTPVDEHTDMDDGGEMLHEGACDHSTEYAEDGESTDSEARSESSTSLRYKVDEPNPYRRMLGHGSIFSHLKFEDLLAIRDDNSILPYTVPERVLQRALWVQQELRCRIESSPDDLVELGLAYDTRDITDARASSPISLAGLSSQDVAIVPADDTDKIDGRRLSDVLSQPVYSHSAIKFPPFRFGAEFTDLRRLHGGCRFYSKTTYYAGSSWVIYLQKIVVDGIPKLGIYLQRWAPDANETPDPLLAPPSHRLSHYLDRRVECKVFFRMYIFFGSSKIRCYVLESKPDLFKNTQSWGWRSHRLFKDALFVEMPRRNDSMRCTVVMGIV</sequence>
<feature type="region of interest" description="Disordered" evidence="1">
    <location>
        <begin position="16"/>
        <end position="49"/>
    </location>
</feature>
<dbReference type="InterPro" id="IPR000210">
    <property type="entry name" value="BTB/POZ_dom"/>
</dbReference>
<dbReference type="EMBL" id="QEAO01000017">
    <property type="protein sequence ID" value="TPX33887.1"/>
    <property type="molecule type" value="Genomic_DNA"/>
</dbReference>
<accession>A0A507BYK4</accession>
<evidence type="ECO:0000313" key="3">
    <source>
        <dbReference type="EMBL" id="TPX33887.1"/>
    </source>
</evidence>
<dbReference type="Pfam" id="PF00651">
    <property type="entry name" value="BTB"/>
    <property type="match status" value="1"/>
</dbReference>
<dbReference type="GeneID" id="42004561"/>
<protein>
    <recommendedName>
        <fullName evidence="2">BTB domain-containing protein</fullName>
    </recommendedName>
</protein>
<feature type="compositionally biased region" description="Polar residues" evidence="1">
    <location>
        <begin position="32"/>
        <end position="45"/>
    </location>
</feature>
<feature type="domain" description="BTB" evidence="2">
    <location>
        <begin position="69"/>
        <end position="131"/>
    </location>
</feature>
<dbReference type="Gene3D" id="3.30.710.10">
    <property type="entry name" value="Potassium Channel Kv1.1, Chain A"/>
    <property type="match status" value="1"/>
</dbReference>
<organism evidence="3 4">
    <name type="scientific">Synchytrium microbalum</name>
    <dbReference type="NCBI Taxonomy" id="1806994"/>
    <lineage>
        <taxon>Eukaryota</taxon>
        <taxon>Fungi</taxon>
        <taxon>Fungi incertae sedis</taxon>
        <taxon>Chytridiomycota</taxon>
        <taxon>Chytridiomycota incertae sedis</taxon>
        <taxon>Chytridiomycetes</taxon>
        <taxon>Synchytriales</taxon>
        <taxon>Synchytriaceae</taxon>
        <taxon>Synchytrium</taxon>
    </lineage>
</organism>
<keyword evidence="4" id="KW-1185">Reference proteome</keyword>
<evidence type="ECO:0000256" key="1">
    <source>
        <dbReference type="SAM" id="MobiDB-lite"/>
    </source>
</evidence>
<dbReference type="InterPro" id="IPR011333">
    <property type="entry name" value="SKP1/BTB/POZ_sf"/>
</dbReference>
<dbReference type="PANTHER" id="PTHR47369:SF1">
    <property type="entry name" value="BTB_POZ DOMAIN-CONTAINING PROTEIN"/>
    <property type="match status" value="1"/>
</dbReference>
<evidence type="ECO:0000259" key="2">
    <source>
        <dbReference type="PROSITE" id="PS50097"/>
    </source>
</evidence>
<dbReference type="PANTHER" id="PTHR47369">
    <property type="entry name" value="BTB/POZ DOMAIN-CONTAINING PROTEIN"/>
    <property type="match status" value="1"/>
</dbReference>
<dbReference type="SMART" id="SM00225">
    <property type="entry name" value="BTB"/>
    <property type="match status" value="1"/>
</dbReference>
<dbReference type="PROSITE" id="PS50097">
    <property type="entry name" value="BTB"/>
    <property type="match status" value="1"/>
</dbReference>
<feature type="region of interest" description="Disordered" evidence="1">
    <location>
        <begin position="350"/>
        <end position="371"/>
    </location>
</feature>
<dbReference type="Proteomes" id="UP000319731">
    <property type="component" value="Unassembled WGS sequence"/>
</dbReference>
<name>A0A507BYK4_9FUNG</name>
<evidence type="ECO:0000313" key="4">
    <source>
        <dbReference type="Proteomes" id="UP000319731"/>
    </source>
</evidence>
<dbReference type="STRING" id="1806994.A0A507BYK4"/>
<dbReference type="RefSeq" id="XP_031024771.1">
    <property type="nucleotide sequence ID" value="XM_031169264.1"/>
</dbReference>
<dbReference type="AlphaFoldDB" id="A0A507BYK4"/>
<dbReference type="SUPFAM" id="SSF54695">
    <property type="entry name" value="POZ domain"/>
    <property type="match status" value="1"/>
</dbReference>
<gene>
    <name evidence="3" type="ORF">SmJEL517_g03336</name>
</gene>